<sequence>MGATLPGLLSALVLLLLPASLLRVRDHHLSRREAEGGLHPVVLIPGLSCPDLEARLTDAYRPSMPAGCSREEGRWFGLLTNRTWELDPEHAACFVDQMRLVYDPVLGDFRNLPGVETRVPGFGSARGFGSKIPTHPEFCLEALRSALESSRLGYREGETLFGAPYDPRYAPPMPGQASQVYSRYFRRLATLIEDVSRRNNGRPAIVLGHSFGGAVALEFVRNAPLQWRGTFVKRLVTVAPAWSGGYVLPLMAFASGPVGFLFVPAAPQLAMRSMWRTFETALANLPSPAVFGRRPLVITRIRNYSAHDIADLIVAAAGSADGVRPFRDRELPKMDYLEAPMVPWTSIVGVGIPTPEQLIYWDGDFDRQPQVVHGDGDGIINLASMLALEDKVGKQPGQKERFKSIKFPGVPHSALVTDERALSVLVDEIGQANHR</sequence>
<dbReference type="OrthoDB" id="599078at2759"/>
<name>A0A8T0V9X7_PANVG</name>
<dbReference type="InterPro" id="IPR003386">
    <property type="entry name" value="LACT/PDAT_acylTrfase"/>
</dbReference>
<dbReference type="GO" id="GO:0008374">
    <property type="term" value="F:O-acyltransferase activity"/>
    <property type="evidence" value="ECO:0007669"/>
    <property type="project" value="InterPro"/>
</dbReference>
<dbReference type="InterPro" id="IPR029058">
    <property type="entry name" value="AB_hydrolase_fold"/>
</dbReference>
<comment type="caution">
    <text evidence="3">The sequence shown here is derived from an EMBL/GenBank/DDBJ whole genome shotgun (WGS) entry which is preliminary data.</text>
</comment>
<dbReference type="GO" id="GO:0006629">
    <property type="term" value="P:lipid metabolic process"/>
    <property type="evidence" value="ECO:0007669"/>
    <property type="project" value="InterPro"/>
</dbReference>
<keyword evidence="1" id="KW-0472">Membrane</keyword>
<evidence type="ECO:0000313" key="4">
    <source>
        <dbReference type="Proteomes" id="UP000823388"/>
    </source>
</evidence>
<gene>
    <name evidence="3" type="ORF">PVAP13_3KG519000</name>
</gene>
<accession>A0A8T0V9X7</accession>
<dbReference type="AlphaFoldDB" id="A0A8T0V9X7"/>
<protein>
    <recommendedName>
        <fullName evidence="5">Lecithin-cholesterol acyltransferase-like 1</fullName>
    </recommendedName>
</protein>
<dbReference type="Proteomes" id="UP000823388">
    <property type="component" value="Chromosome 3K"/>
</dbReference>
<dbReference type="Pfam" id="PF02450">
    <property type="entry name" value="LCAT"/>
    <property type="match status" value="1"/>
</dbReference>
<feature type="transmembrane region" description="Helical" evidence="1">
    <location>
        <begin position="246"/>
        <end position="266"/>
    </location>
</feature>
<feature type="chain" id="PRO_5035922312" description="Lecithin-cholesterol acyltransferase-like 1" evidence="2">
    <location>
        <begin position="24"/>
        <end position="435"/>
    </location>
</feature>
<evidence type="ECO:0000256" key="1">
    <source>
        <dbReference type="SAM" id="Phobius"/>
    </source>
</evidence>
<keyword evidence="2" id="KW-0732">Signal</keyword>
<organism evidence="3 4">
    <name type="scientific">Panicum virgatum</name>
    <name type="common">Blackwell switchgrass</name>
    <dbReference type="NCBI Taxonomy" id="38727"/>
    <lineage>
        <taxon>Eukaryota</taxon>
        <taxon>Viridiplantae</taxon>
        <taxon>Streptophyta</taxon>
        <taxon>Embryophyta</taxon>
        <taxon>Tracheophyta</taxon>
        <taxon>Spermatophyta</taxon>
        <taxon>Magnoliopsida</taxon>
        <taxon>Liliopsida</taxon>
        <taxon>Poales</taxon>
        <taxon>Poaceae</taxon>
        <taxon>PACMAD clade</taxon>
        <taxon>Panicoideae</taxon>
        <taxon>Panicodae</taxon>
        <taxon>Paniceae</taxon>
        <taxon>Panicinae</taxon>
        <taxon>Panicum</taxon>
        <taxon>Panicum sect. Hiantes</taxon>
    </lineage>
</organism>
<dbReference type="PANTHER" id="PTHR11440">
    <property type="entry name" value="LECITHIN-CHOLESTEROL ACYLTRANSFERASE-RELATED"/>
    <property type="match status" value="1"/>
</dbReference>
<dbReference type="SUPFAM" id="SSF53474">
    <property type="entry name" value="alpha/beta-Hydrolases"/>
    <property type="match status" value="1"/>
</dbReference>
<keyword evidence="1" id="KW-1133">Transmembrane helix</keyword>
<proteinExistence type="predicted"/>
<feature type="signal peptide" evidence="2">
    <location>
        <begin position="1"/>
        <end position="23"/>
    </location>
</feature>
<dbReference type="Gene3D" id="3.40.50.1820">
    <property type="entry name" value="alpha/beta hydrolase"/>
    <property type="match status" value="1"/>
</dbReference>
<keyword evidence="4" id="KW-1185">Reference proteome</keyword>
<keyword evidence="1" id="KW-0812">Transmembrane</keyword>
<evidence type="ECO:0000256" key="2">
    <source>
        <dbReference type="SAM" id="SignalP"/>
    </source>
</evidence>
<reference evidence="3" key="1">
    <citation type="submission" date="2020-05" db="EMBL/GenBank/DDBJ databases">
        <title>WGS assembly of Panicum virgatum.</title>
        <authorList>
            <person name="Lovell J.T."/>
            <person name="Jenkins J."/>
            <person name="Shu S."/>
            <person name="Juenger T.E."/>
            <person name="Schmutz J."/>
        </authorList>
    </citation>
    <scope>NUCLEOTIDE SEQUENCE</scope>
    <source>
        <strain evidence="3">AP13</strain>
    </source>
</reference>
<dbReference type="EMBL" id="CM029041">
    <property type="protein sequence ID" value="KAG2630306.1"/>
    <property type="molecule type" value="Genomic_DNA"/>
</dbReference>
<evidence type="ECO:0000313" key="3">
    <source>
        <dbReference type="EMBL" id="KAG2630306.1"/>
    </source>
</evidence>
<evidence type="ECO:0008006" key="5">
    <source>
        <dbReference type="Google" id="ProtNLM"/>
    </source>
</evidence>